<evidence type="ECO:0008006" key="3">
    <source>
        <dbReference type="Google" id="ProtNLM"/>
    </source>
</evidence>
<protein>
    <recommendedName>
        <fullName evidence="3">Dipeptidylpeptidase IV N-terminal domain-containing protein</fullName>
    </recommendedName>
</protein>
<dbReference type="OrthoDB" id="262125at2"/>
<evidence type="ECO:0000313" key="1">
    <source>
        <dbReference type="EMBL" id="GEO12110.1"/>
    </source>
</evidence>
<comment type="caution">
    <text evidence="1">The sequence shown here is derived from an EMBL/GenBank/DDBJ whole genome shotgun (WGS) entry which is preliminary data.</text>
</comment>
<gene>
    <name evidence="1" type="ORF">SAE01_46060</name>
</gene>
<sequence>MALTETKEFGEFNPVFSSDGQQIAFSSNKAAIQRFKNKAEADNVGPEWTDIYVADKNGNIIRQLTDTKAIYGLPC</sequence>
<accession>A0A512BJH3</accession>
<dbReference type="Proteomes" id="UP000321513">
    <property type="component" value="Unassembled WGS sequence"/>
</dbReference>
<dbReference type="SUPFAM" id="SSF69304">
    <property type="entry name" value="Tricorn protease N-terminal domain"/>
    <property type="match status" value="1"/>
</dbReference>
<dbReference type="Pfam" id="PF07676">
    <property type="entry name" value="PD40"/>
    <property type="match status" value="1"/>
</dbReference>
<dbReference type="RefSeq" id="WP_147206237.1">
    <property type="nucleotide sequence ID" value="NZ_BJYT01000039.1"/>
</dbReference>
<dbReference type="EMBL" id="BJYT01000039">
    <property type="protein sequence ID" value="GEO12110.1"/>
    <property type="molecule type" value="Genomic_DNA"/>
</dbReference>
<organism evidence="1 2">
    <name type="scientific">Segetibacter aerophilus</name>
    <dbReference type="NCBI Taxonomy" id="670293"/>
    <lineage>
        <taxon>Bacteria</taxon>
        <taxon>Pseudomonadati</taxon>
        <taxon>Bacteroidota</taxon>
        <taxon>Chitinophagia</taxon>
        <taxon>Chitinophagales</taxon>
        <taxon>Chitinophagaceae</taxon>
        <taxon>Segetibacter</taxon>
    </lineage>
</organism>
<dbReference type="InterPro" id="IPR011042">
    <property type="entry name" value="6-blade_b-propeller_TolB-like"/>
</dbReference>
<proteinExistence type="predicted"/>
<name>A0A512BJH3_9BACT</name>
<dbReference type="InterPro" id="IPR011659">
    <property type="entry name" value="WD40"/>
</dbReference>
<dbReference type="Gene3D" id="2.120.10.30">
    <property type="entry name" value="TolB, C-terminal domain"/>
    <property type="match status" value="1"/>
</dbReference>
<dbReference type="AlphaFoldDB" id="A0A512BJH3"/>
<evidence type="ECO:0000313" key="2">
    <source>
        <dbReference type="Proteomes" id="UP000321513"/>
    </source>
</evidence>
<keyword evidence="2" id="KW-1185">Reference proteome</keyword>
<reference evidence="1 2" key="1">
    <citation type="submission" date="2019-07" db="EMBL/GenBank/DDBJ databases">
        <title>Whole genome shotgun sequence of Segetibacter aerophilus NBRC 106135.</title>
        <authorList>
            <person name="Hosoyama A."/>
            <person name="Uohara A."/>
            <person name="Ohji S."/>
            <person name="Ichikawa N."/>
        </authorList>
    </citation>
    <scope>NUCLEOTIDE SEQUENCE [LARGE SCALE GENOMIC DNA]</scope>
    <source>
        <strain evidence="1 2">NBRC 106135</strain>
    </source>
</reference>